<protein>
    <submittedName>
        <fullName evidence="2">MaoC family dehydratase</fullName>
    </submittedName>
</protein>
<evidence type="ECO:0000259" key="1">
    <source>
        <dbReference type="Pfam" id="PF13452"/>
    </source>
</evidence>
<dbReference type="AlphaFoldDB" id="A0A6N6WC20"/>
<dbReference type="Proteomes" id="UP000463700">
    <property type="component" value="Unassembled WGS sequence"/>
</dbReference>
<dbReference type="OrthoDB" id="5522043at2"/>
<dbReference type="Gene3D" id="3.10.129.10">
    <property type="entry name" value="Hotdog Thioesterase"/>
    <property type="match status" value="1"/>
</dbReference>
<accession>A0A6N6WC20</accession>
<dbReference type="SUPFAM" id="SSF54637">
    <property type="entry name" value="Thioesterase/thiol ester dehydrase-isomerase"/>
    <property type="match status" value="1"/>
</dbReference>
<reference evidence="2 3" key="1">
    <citation type="journal article" date="2020" name="Int. J. Syst. Evol. Microbiol.">
        <title>Paraburkholderia madseniana sp. nov., a phenolic acid-degrading bacterium isolated from acidic forest soil.</title>
        <authorList>
            <person name="Wilhelm R.C."/>
            <person name="Murphy S.J.L."/>
            <person name="Feriancek N.M."/>
            <person name="Karasz D.C."/>
            <person name="DeRito C.M."/>
            <person name="Newman J.D."/>
            <person name="Buckley D.H."/>
        </authorList>
    </citation>
    <scope>NUCLEOTIDE SEQUENCE [LARGE SCALE GENOMIC DNA]</scope>
    <source>
        <strain evidence="2 3">RP11</strain>
    </source>
</reference>
<dbReference type="EMBL" id="VOSW01000036">
    <property type="protein sequence ID" value="KAE8758202.1"/>
    <property type="molecule type" value="Genomic_DNA"/>
</dbReference>
<gene>
    <name evidence="2" type="ORF">FSO04_19985</name>
</gene>
<dbReference type="InterPro" id="IPR039569">
    <property type="entry name" value="FAS1-like_DH_region"/>
</dbReference>
<sequence>MRSRYCPRLQWRSVHPPVAGAQSADRPAAGPGGRDLACTRASAWTKLPIMIDSVHIGFTTAPTSVTIDAWRVKLFCQAIGETDPVYWDASAAADAGYAACPVPPTFLKAIETDHFNSAQLMEQLGVPLRSVLHAAQRFDYLAPLHVDERIEVSRRITDSYDKRDGALSFIVIDTQYLRDGVTIGTSRQTIVARNSIAAEASAA</sequence>
<comment type="caution">
    <text evidence="2">The sequence shown here is derived from an EMBL/GenBank/DDBJ whole genome shotgun (WGS) entry which is preliminary data.</text>
</comment>
<feature type="domain" description="FAS1-like dehydratase" evidence="1">
    <location>
        <begin position="55"/>
        <end position="183"/>
    </location>
</feature>
<evidence type="ECO:0000313" key="2">
    <source>
        <dbReference type="EMBL" id="KAE8758202.1"/>
    </source>
</evidence>
<evidence type="ECO:0000313" key="3">
    <source>
        <dbReference type="Proteomes" id="UP000463700"/>
    </source>
</evidence>
<name>A0A6N6WC20_9BURK</name>
<organism evidence="2 3">
    <name type="scientific">Paraburkholderia madseniana</name>
    <dbReference type="NCBI Taxonomy" id="2599607"/>
    <lineage>
        <taxon>Bacteria</taxon>
        <taxon>Pseudomonadati</taxon>
        <taxon>Pseudomonadota</taxon>
        <taxon>Betaproteobacteria</taxon>
        <taxon>Burkholderiales</taxon>
        <taxon>Burkholderiaceae</taxon>
        <taxon>Paraburkholderia</taxon>
    </lineage>
</organism>
<proteinExistence type="predicted"/>
<dbReference type="Pfam" id="PF13452">
    <property type="entry name" value="FAS1_DH_region"/>
    <property type="match status" value="1"/>
</dbReference>
<dbReference type="InterPro" id="IPR029069">
    <property type="entry name" value="HotDog_dom_sf"/>
</dbReference>